<dbReference type="EMBL" id="JAFBRM010000001">
    <property type="protein sequence ID" value="MBM1712384.1"/>
    <property type="molecule type" value="Genomic_DNA"/>
</dbReference>
<dbReference type="Gene3D" id="1.10.340.30">
    <property type="entry name" value="Hypothetical protein, domain 2"/>
    <property type="match status" value="1"/>
</dbReference>
<dbReference type="AlphaFoldDB" id="A0AAE2VVB0"/>
<sequence>MGGRTVSDLGRIIQTDADVAEGAAWLAQKDARFAQALEQTGPLPLRLKPDGFRGLLEIIVSQQVSVASANAIRARMQAAGLTTQAAVLEAGEEGLRHAGLSRPKIRYALILATSDLDYASLHDLDDSDAMARLTAITGIGPWSAQIYVMFCMGRADVFPPGDLALQVAAQNLFDLPARPGAQELSELAQAWTPWRSVAARALFAYYHILKNREGLG</sequence>
<reference evidence="6 7" key="1">
    <citation type="submission" date="2021-01" db="EMBL/GenBank/DDBJ databases">
        <title>Diatom-associated Roseobacters Show Island Model of Population Structure.</title>
        <authorList>
            <person name="Qu L."/>
            <person name="Feng X."/>
            <person name="Chen Y."/>
            <person name="Li L."/>
            <person name="Wang X."/>
            <person name="Hu Z."/>
            <person name="Wang H."/>
            <person name="Luo H."/>
        </authorList>
    </citation>
    <scope>NUCLEOTIDE SEQUENCE [LARGE SCALE GENOMIC DNA]</scope>
    <source>
        <strain evidence="6 7">TR60-84</strain>
    </source>
</reference>
<accession>A0AAE2VVB0</accession>
<evidence type="ECO:0000256" key="1">
    <source>
        <dbReference type="ARBA" id="ARBA00000086"/>
    </source>
</evidence>
<dbReference type="RefSeq" id="WP_203241109.1">
    <property type="nucleotide sequence ID" value="NZ_JAFBRH010000001.1"/>
</dbReference>
<comment type="caution">
    <text evidence="6">The sequence shown here is derived from an EMBL/GenBank/DDBJ whole genome shotgun (WGS) entry which is preliminary data.</text>
</comment>
<comment type="catalytic activity">
    <reaction evidence="1">
        <text>Hydrolysis of alkylated DNA, releasing 3-methyladenine, 3-methylguanine, 7-methylguanine and 7-methyladenine.</text>
        <dbReference type="EC" id="3.2.2.21"/>
    </reaction>
</comment>
<dbReference type="Gene3D" id="1.10.1670.40">
    <property type="match status" value="1"/>
</dbReference>
<dbReference type="CDD" id="cd00056">
    <property type="entry name" value="ENDO3c"/>
    <property type="match status" value="1"/>
</dbReference>
<dbReference type="Proteomes" id="UP000732193">
    <property type="component" value="Unassembled WGS sequence"/>
</dbReference>
<dbReference type="InterPro" id="IPR051912">
    <property type="entry name" value="Alkylbase_DNA_Glycosylase/TA"/>
</dbReference>
<dbReference type="GO" id="GO:0005737">
    <property type="term" value="C:cytoplasm"/>
    <property type="evidence" value="ECO:0007669"/>
    <property type="project" value="TreeGrafter"/>
</dbReference>
<dbReference type="SUPFAM" id="SSF48150">
    <property type="entry name" value="DNA-glycosylase"/>
    <property type="match status" value="1"/>
</dbReference>
<protein>
    <recommendedName>
        <fullName evidence="2">DNA-3-methyladenine glycosylase II</fullName>
        <ecNumber evidence="2">3.2.2.21</ecNumber>
    </recommendedName>
</protein>
<dbReference type="GO" id="GO:0032131">
    <property type="term" value="F:alkylated DNA binding"/>
    <property type="evidence" value="ECO:0007669"/>
    <property type="project" value="TreeGrafter"/>
</dbReference>
<organism evidence="6 7">
    <name type="scientific">Sulfitobacter geojensis</name>
    <dbReference type="NCBI Taxonomy" id="1342299"/>
    <lineage>
        <taxon>Bacteria</taxon>
        <taxon>Pseudomonadati</taxon>
        <taxon>Pseudomonadota</taxon>
        <taxon>Alphaproteobacteria</taxon>
        <taxon>Rhodobacterales</taxon>
        <taxon>Roseobacteraceae</taxon>
        <taxon>Sulfitobacter</taxon>
    </lineage>
</organism>
<evidence type="ECO:0000256" key="2">
    <source>
        <dbReference type="ARBA" id="ARBA00012000"/>
    </source>
</evidence>
<dbReference type="GO" id="GO:0006285">
    <property type="term" value="P:base-excision repair, AP site formation"/>
    <property type="evidence" value="ECO:0007669"/>
    <property type="project" value="TreeGrafter"/>
</dbReference>
<feature type="domain" description="HhH-GPD" evidence="5">
    <location>
        <begin position="60"/>
        <end position="206"/>
    </location>
</feature>
<proteinExistence type="predicted"/>
<dbReference type="GO" id="GO:0043916">
    <property type="term" value="F:DNA-7-methylguanine glycosylase activity"/>
    <property type="evidence" value="ECO:0007669"/>
    <property type="project" value="TreeGrafter"/>
</dbReference>
<evidence type="ECO:0000259" key="5">
    <source>
        <dbReference type="SMART" id="SM00478"/>
    </source>
</evidence>
<dbReference type="SMART" id="SM00478">
    <property type="entry name" value="ENDO3c"/>
    <property type="match status" value="1"/>
</dbReference>
<evidence type="ECO:0000313" key="6">
    <source>
        <dbReference type="EMBL" id="MBM1712384.1"/>
    </source>
</evidence>
<dbReference type="Pfam" id="PF00730">
    <property type="entry name" value="HhH-GPD"/>
    <property type="match status" value="1"/>
</dbReference>
<dbReference type="EC" id="3.2.2.21" evidence="2"/>
<keyword evidence="4" id="KW-0234">DNA repair</keyword>
<evidence type="ECO:0000256" key="4">
    <source>
        <dbReference type="ARBA" id="ARBA00023204"/>
    </source>
</evidence>
<evidence type="ECO:0000313" key="7">
    <source>
        <dbReference type="Proteomes" id="UP000732193"/>
    </source>
</evidence>
<gene>
    <name evidence="6" type="ORF">JQV55_02265</name>
</gene>
<dbReference type="GO" id="GO:0032993">
    <property type="term" value="C:protein-DNA complex"/>
    <property type="evidence" value="ECO:0007669"/>
    <property type="project" value="TreeGrafter"/>
</dbReference>
<dbReference type="InterPro" id="IPR003265">
    <property type="entry name" value="HhH-GPD_domain"/>
</dbReference>
<dbReference type="InterPro" id="IPR011257">
    <property type="entry name" value="DNA_glycosylase"/>
</dbReference>
<dbReference type="PANTHER" id="PTHR43003">
    <property type="entry name" value="DNA-3-METHYLADENINE GLYCOSYLASE"/>
    <property type="match status" value="1"/>
</dbReference>
<keyword evidence="3" id="KW-0227">DNA damage</keyword>
<dbReference type="GO" id="GO:0008725">
    <property type="term" value="F:DNA-3-methyladenine glycosylase activity"/>
    <property type="evidence" value="ECO:0007669"/>
    <property type="project" value="TreeGrafter"/>
</dbReference>
<evidence type="ECO:0000256" key="3">
    <source>
        <dbReference type="ARBA" id="ARBA00022763"/>
    </source>
</evidence>
<dbReference type="PANTHER" id="PTHR43003:SF5">
    <property type="entry name" value="DNA-3-METHYLADENINE GLYCOSYLASE"/>
    <property type="match status" value="1"/>
</dbReference>
<keyword evidence="7" id="KW-1185">Reference proteome</keyword>
<name>A0AAE2VVB0_9RHOB</name>
<dbReference type="GO" id="GO:0006307">
    <property type="term" value="P:DNA alkylation repair"/>
    <property type="evidence" value="ECO:0007669"/>
    <property type="project" value="TreeGrafter"/>
</dbReference>